<reference evidence="2 3" key="1">
    <citation type="journal article" date="2016" name="Nat. Commun.">
        <title>Thousands of microbial genomes shed light on interconnected biogeochemical processes in an aquifer system.</title>
        <authorList>
            <person name="Anantharaman K."/>
            <person name="Brown C.T."/>
            <person name="Hug L.A."/>
            <person name="Sharon I."/>
            <person name="Castelle C.J."/>
            <person name="Probst A.J."/>
            <person name="Thomas B.C."/>
            <person name="Singh A."/>
            <person name="Wilkins M.J."/>
            <person name="Karaoz U."/>
            <person name="Brodie E.L."/>
            <person name="Williams K.H."/>
            <person name="Hubbard S.S."/>
            <person name="Banfield J.F."/>
        </authorList>
    </citation>
    <scope>NUCLEOTIDE SEQUENCE [LARGE SCALE GENOMIC DNA]</scope>
</reference>
<protein>
    <submittedName>
        <fullName evidence="2">Uncharacterized protein</fullName>
    </submittedName>
</protein>
<feature type="transmembrane region" description="Helical" evidence="1">
    <location>
        <begin position="59"/>
        <end position="78"/>
    </location>
</feature>
<name>A0A1F4UV72_UNCKA</name>
<feature type="transmembrane region" description="Helical" evidence="1">
    <location>
        <begin position="16"/>
        <end position="38"/>
    </location>
</feature>
<proteinExistence type="predicted"/>
<evidence type="ECO:0000313" key="2">
    <source>
        <dbReference type="EMBL" id="OGC48093.1"/>
    </source>
</evidence>
<accession>A0A1F4UV72</accession>
<organism evidence="2 3">
    <name type="scientific">candidate division WWE3 bacterium RIFCSPLOWO2_01_FULL_37_15</name>
    <dbReference type="NCBI Taxonomy" id="1802622"/>
    <lineage>
        <taxon>Bacteria</taxon>
        <taxon>Katanobacteria</taxon>
    </lineage>
</organism>
<keyword evidence="1" id="KW-1133">Transmembrane helix</keyword>
<sequence length="79" mass="9079">MDINNVIPQLFTLDGFIKLIEFLIVIIQIIYCVFAFLITRQVKLMTHSFHTEASIVFGTVAWIHFLFAAGFTILSFLIL</sequence>
<dbReference type="InterPro" id="IPR043716">
    <property type="entry name" value="DUF5657"/>
</dbReference>
<dbReference type="EMBL" id="MEVF01000049">
    <property type="protein sequence ID" value="OGC48093.1"/>
    <property type="molecule type" value="Genomic_DNA"/>
</dbReference>
<evidence type="ECO:0000256" key="1">
    <source>
        <dbReference type="SAM" id="Phobius"/>
    </source>
</evidence>
<dbReference type="Proteomes" id="UP000177458">
    <property type="component" value="Unassembled WGS sequence"/>
</dbReference>
<gene>
    <name evidence="2" type="ORF">A3A69_01555</name>
</gene>
<keyword evidence="1" id="KW-0812">Transmembrane</keyword>
<evidence type="ECO:0000313" key="3">
    <source>
        <dbReference type="Proteomes" id="UP000177458"/>
    </source>
</evidence>
<keyword evidence="1" id="KW-0472">Membrane</keyword>
<dbReference type="AlphaFoldDB" id="A0A1F4UV72"/>
<comment type="caution">
    <text evidence="2">The sequence shown here is derived from an EMBL/GenBank/DDBJ whole genome shotgun (WGS) entry which is preliminary data.</text>
</comment>
<dbReference type="Pfam" id="PF18901">
    <property type="entry name" value="DUF5657"/>
    <property type="match status" value="1"/>
</dbReference>